<comment type="caution">
    <text evidence="4">The sequence shown here is derived from an EMBL/GenBank/DDBJ whole genome shotgun (WGS) entry which is preliminary data.</text>
</comment>
<dbReference type="GO" id="GO:0006355">
    <property type="term" value="P:regulation of DNA-templated transcription"/>
    <property type="evidence" value="ECO:0007669"/>
    <property type="project" value="InterPro"/>
</dbReference>
<dbReference type="PANTHER" id="PTHR16305:SF35">
    <property type="entry name" value="TRANSCRIPTIONAL ACTIVATOR DOMAIN"/>
    <property type="match status" value="1"/>
</dbReference>
<dbReference type="InterPro" id="IPR036388">
    <property type="entry name" value="WH-like_DNA-bd_sf"/>
</dbReference>
<protein>
    <submittedName>
        <fullName evidence="4">Regulatory protein, luxR family</fullName>
    </submittedName>
</protein>
<dbReference type="PROSITE" id="PS50043">
    <property type="entry name" value="HTH_LUXR_2"/>
    <property type="match status" value="1"/>
</dbReference>
<dbReference type="SUPFAM" id="SSF52540">
    <property type="entry name" value="P-loop containing nucleoside triphosphate hydrolases"/>
    <property type="match status" value="1"/>
</dbReference>
<dbReference type="Gene3D" id="1.10.10.10">
    <property type="entry name" value="Winged helix-like DNA-binding domain superfamily/Winged helix DNA-binding domain"/>
    <property type="match status" value="1"/>
</dbReference>
<dbReference type="PROSITE" id="PS00622">
    <property type="entry name" value="HTH_LUXR_1"/>
    <property type="match status" value="1"/>
</dbReference>
<dbReference type="InterPro" id="IPR027417">
    <property type="entry name" value="P-loop_NTPase"/>
</dbReference>
<sequence>MTGLNGEQYGGIVWAGSRHTNLPLLEREAEQAELKDVVASLGEGRPAVVSVTGRPGFGHNALLRWTARFAEEHSVRVLRASGSLTERDLRHGAVIQLLSPLGEVAERPLRALREHHEPDGLPGLLELLHTVRRTPTLVTVEDAQWLDPASLHWLQALVRRLSTGLPLALLIGRTGVDPHGPDWLADTAPSAQLTRHLTVHGLSPRAVATLAEMIFGVACDETFAAAAVQAAHGNPAVLHAALHCLADDGHRPTASLVPQLRTVITGIIGDRAGRALRGLTDESTAVLRALAVAGDLLDFTLICNLAGLRSVRETRLRSALETAGFTVPDGAYERIRLPVVRTRILEDTPAVERGRLYAGAARLAYRAGAPDEDIAGLLLHAPPIGEPWAVHALQGGFDAAVRRSDDITRSLPHAPSGGVPWGVHALRGSFGTAVRRSEFARAAACLNRALDEPQHPVRRAQISLDLASTEAASAPVASDRRLAAVVNSPGEGELWSHVRLQALDMGLARGDDSWGRRVATQALASAQGSERDDLIALYWYAAQSRPEATDISTNGVPALPEHPLAPAQAGIRAAQLTARGQHREQVAQLARRALEAGPAATVMPRLEAARALWLTDAAGEAEEHLDAIVAELGRRHRRPALARALALSAGLHLRGGRLDAAEHAADAAERVLPAAAWHPLAAPYLLAIRSIIAVETHQHDVARALTGAPIPPGAESSVHWPLLLHARARVAADEGRWAEAVELFKEGGRWLLRRQWVNPAVLPWRSLAARVLITLGDREQARRLIDEELTLARRWGAPSAVGLAHLCAGSLDAPGPAAGSSGSTGIARWPNQLAYAWGLADLATEEATKGDHTIAARLLTELSGHRVARTSSRLAERARWLATRLEQTATTHEFTSFKEWAALTPAERQTAELAGRGLGNREIAEQLSVSRRTVELRLSSTYKKLGITSREELLARSRPTERT</sequence>
<accession>A0A9X8N2X1</accession>
<name>A0A9X8N2X1_9ACTN</name>
<evidence type="ECO:0000313" key="5">
    <source>
        <dbReference type="Proteomes" id="UP000184388"/>
    </source>
</evidence>
<dbReference type="SUPFAM" id="SSF46894">
    <property type="entry name" value="C-terminal effector domain of the bipartite response regulators"/>
    <property type="match status" value="1"/>
</dbReference>
<dbReference type="InterPro" id="IPR011990">
    <property type="entry name" value="TPR-like_helical_dom_sf"/>
</dbReference>
<dbReference type="GO" id="GO:0004016">
    <property type="term" value="F:adenylate cyclase activity"/>
    <property type="evidence" value="ECO:0007669"/>
    <property type="project" value="TreeGrafter"/>
</dbReference>
<dbReference type="PANTHER" id="PTHR16305">
    <property type="entry name" value="TESTICULAR SOLUBLE ADENYLYL CYCLASE"/>
    <property type="match status" value="1"/>
</dbReference>
<dbReference type="EMBL" id="FRBK01000014">
    <property type="protein sequence ID" value="SHM78522.1"/>
    <property type="molecule type" value="Genomic_DNA"/>
</dbReference>
<dbReference type="GO" id="GO:0005524">
    <property type="term" value="F:ATP binding"/>
    <property type="evidence" value="ECO:0007669"/>
    <property type="project" value="UniProtKB-KW"/>
</dbReference>
<keyword evidence="2" id="KW-0067">ATP-binding</keyword>
<dbReference type="AlphaFoldDB" id="A0A9X8N2X1"/>
<dbReference type="Proteomes" id="UP000184388">
    <property type="component" value="Unassembled WGS sequence"/>
</dbReference>
<dbReference type="SMART" id="SM00421">
    <property type="entry name" value="HTH_LUXR"/>
    <property type="match status" value="1"/>
</dbReference>
<gene>
    <name evidence="4" type="ORF">SAMN05216268_114111</name>
</gene>
<dbReference type="GO" id="GO:0005737">
    <property type="term" value="C:cytoplasm"/>
    <property type="evidence" value="ECO:0007669"/>
    <property type="project" value="TreeGrafter"/>
</dbReference>
<evidence type="ECO:0000256" key="2">
    <source>
        <dbReference type="ARBA" id="ARBA00022840"/>
    </source>
</evidence>
<proteinExistence type="predicted"/>
<dbReference type="GO" id="GO:0003677">
    <property type="term" value="F:DNA binding"/>
    <property type="evidence" value="ECO:0007669"/>
    <property type="project" value="InterPro"/>
</dbReference>
<evidence type="ECO:0000313" key="4">
    <source>
        <dbReference type="EMBL" id="SHM78522.1"/>
    </source>
</evidence>
<evidence type="ECO:0000256" key="1">
    <source>
        <dbReference type="ARBA" id="ARBA00022741"/>
    </source>
</evidence>
<dbReference type="RefSeq" id="WP_286160385.1">
    <property type="nucleotide sequence ID" value="NZ_FRBK01000014.1"/>
</dbReference>
<dbReference type="InterPro" id="IPR000792">
    <property type="entry name" value="Tscrpt_reg_LuxR_C"/>
</dbReference>
<feature type="domain" description="HTH luxR-type" evidence="3">
    <location>
        <begin position="896"/>
        <end position="961"/>
    </location>
</feature>
<dbReference type="Pfam" id="PF00196">
    <property type="entry name" value="GerE"/>
    <property type="match status" value="1"/>
</dbReference>
<keyword evidence="1" id="KW-0547">Nucleotide-binding</keyword>
<evidence type="ECO:0000259" key="3">
    <source>
        <dbReference type="PROSITE" id="PS50043"/>
    </source>
</evidence>
<dbReference type="InterPro" id="IPR041664">
    <property type="entry name" value="AAA_16"/>
</dbReference>
<dbReference type="Pfam" id="PF13191">
    <property type="entry name" value="AAA_16"/>
    <property type="match status" value="1"/>
</dbReference>
<dbReference type="SUPFAM" id="SSF48452">
    <property type="entry name" value="TPR-like"/>
    <property type="match status" value="1"/>
</dbReference>
<dbReference type="PRINTS" id="PR00038">
    <property type="entry name" value="HTHLUXR"/>
</dbReference>
<organism evidence="4 5">
    <name type="scientific">Streptomyces yunnanensis</name>
    <dbReference type="NCBI Taxonomy" id="156453"/>
    <lineage>
        <taxon>Bacteria</taxon>
        <taxon>Bacillati</taxon>
        <taxon>Actinomycetota</taxon>
        <taxon>Actinomycetes</taxon>
        <taxon>Kitasatosporales</taxon>
        <taxon>Streptomycetaceae</taxon>
        <taxon>Streptomyces</taxon>
    </lineage>
</organism>
<dbReference type="InterPro" id="IPR016032">
    <property type="entry name" value="Sig_transdc_resp-reg_C-effctor"/>
</dbReference>
<reference evidence="5" key="1">
    <citation type="submission" date="2016-11" db="EMBL/GenBank/DDBJ databases">
        <authorList>
            <person name="Jaros S."/>
            <person name="Januszkiewicz K."/>
            <person name="Wedrychowicz H."/>
        </authorList>
    </citation>
    <scope>NUCLEOTIDE SEQUENCE [LARGE SCALE GENOMIC DNA]</scope>
    <source>
        <strain evidence="5">CGMCC 4.3555</strain>
    </source>
</reference>
<dbReference type="CDD" id="cd06170">
    <property type="entry name" value="LuxR_C_like"/>
    <property type="match status" value="1"/>
</dbReference>